<evidence type="ECO:0000256" key="1">
    <source>
        <dbReference type="ARBA" id="ARBA00022553"/>
    </source>
</evidence>
<dbReference type="Gene3D" id="3.40.50.2300">
    <property type="match status" value="1"/>
</dbReference>
<evidence type="ECO:0000313" key="4">
    <source>
        <dbReference type="EMBL" id="MBO3098282.1"/>
    </source>
</evidence>
<feature type="modified residue" description="4-aspartylphosphate" evidence="2">
    <location>
        <position position="57"/>
    </location>
</feature>
<dbReference type="InterPro" id="IPR007492">
    <property type="entry name" value="LytTR_DNA-bd_dom"/>
</dbReference>
<dbReference type="SUPFAM" id="SSF52172">
    <property type="entry name" value="CheY-like"/>
    <property type="match status" value="1"/>
</dbReference>
<dbReference type="InterPro" id="IPR050595">
    <property type="entry name" value="Bact_response_regulator"/>
</dbReference>
<proteinExistence type="predicted"/>
<dbReference type="EMBL" id="JAGEVG010000008">
    <property type="protein sequence ID" value="MBO3098282.1"/>
    <property type="molecule type" value="Genomic_DNA"/>
</dbReference>
<keyword evidence="5" id="KW-1185">Reference proteome</keyword>
<gene>
    <name evidence="4" type="ORF">J4051_08395</name>
</gene>
<evidence type="ECO:0000259" key="3">
    <source>
        <dbReference type="PROSITE" id="PS50110"/>
    </source>
</evidence>
<dbReference type="RefSeq" id="WP_208233425.1">
    <property type="nucleotide sequence ID" value="NZ_JAGEVG010000008.1"/>
</dbReference>
<dbReference type="Gene3D" id="2.40.50.1020">
    <property type="entry name" value="LytTr DNA-binding domain"/>
    <property type="match status" value="1"/>
</dbReference>
<feature type="domain" description="Response regulatory" evidence="3">
    <location>
        <begin position="3"/>
        <end position="118"/>
    </location>
</feature>
<dbReference type="PANTHER" id="PTHR44591">
    <property type="entry name" value="STRESS RESPONSE REGULATOR PROTEIN 1"/>
    <property type="match status" value="1"/>
</dbReference>
<dbReference type="PROSITE" id="PS50110">
    <property type="entry name" value="RESPONSE_REGULATORY"/>
    <property type="match status" value="1"/>
</dbReference>
<organism evidence="4 5">
    <name type="scientific">Gelidibacter pelagius</name>
    <dbReference type="NCBI Taxonomy" id="2819985"/>
    <lineage>
        <taxon>Bacteria</taxon>
        <taxon>Pseudomonadati</taxon>
        <taxon>Bacteroidota</taxon>
        <taxon>Flavobacteriia</taxon>
        <taxon>Flavobacteriales</taxon>
        <taxon>Flavobacteriaceae</taxon>
        <taxon>Gelidibacter</taxon>
    </lineage>
</organism>
<name>A0ABS3SRD9_9FLAO</name>
<dbReference type="Pfam" id="PF00072">
    <property type="entry name" value="Response_reg"/>
    <property type="match status" value="1"/>
</dbReference>
<dbReference type="InterPro" id="IPR001789">
    <property type="entry name" value="Sig_transdc_resp-reg_receiver"/>
</dbReference>
<protein>
    <submittedName>
        <fullName evidence="4">Response regulator</fullName>
    </submittedName>
</protein>
<sequence>MIRYILVDDNPSVLHSVKTKIEALPKDYDLQHIKSYDSSKKAFEEVNESNYDLLIVDYEMPVYNGLELARKIGKNKKIIFLTSTTDNEKKVINTLDISGYLSKPFDIEEFKYIIKHKIIGKINSSKAYLKPHTITLNIGANKDVRFLTNQVYYISKSLTDNGEQPIKNHVHLYGKNDVVLYANLRITIKDLYEKLADYNFEKIDQSNIINMDYLKERDNMHIRLQDCRESFVVTSKHKPGIVAKLRAILTQN</sequence>
<evidence type="ECO:0000313" key="5">
    <source>
        <dbReference type="Proteomes" id="UP000681315"/>
    </source>
</evidence>
<keyword evidence="1 2" id="KW-0597">Phosphoprotein</keyword>
<evidence type="ECO:0000256" key="2">
    <source>
        <dbReference type="PROSITE-ProRule" id="PRU00169"/>
    </source>
</evidence>
<dbReference type="SMART" id="SM00448">
    <property type="entry name" value="REC"/>
    <property type="match status" value="1"/>
</dbReference>
<dbReference type="CDD" id="cd00156">
    <property type="entry name" value="REC"/>
    <property type="match status" value="1"/>
</dbReference>
<accession>A0ABS3SRD9</accession>
<dbReference type="PANTHER" id="PTHR44591:SF3">
    <property type="entry name" value="RESPONSE REGULATORY DOMAIN-CONTAINING PROTEIN"/>
    <property type="match status" value="1"/>
</dbReference>
<reference evidence="4 5" key="1">
    <citation type="submission" date="2021-03" db="EMBL/GenBank/DDBJ databases">
        <title>Gelidibacter sp. nov., isolated from costal sediment.</title>
        <authorList>
            <person name="Lun K.-Y."/>
        </authorList>
    </citation>
    <scope>NUCLEOTIDE SEQUENCE [LARGE SCALE GENOMIC DNA]</scope>
    <source>
        <strain evidence="4 5">DF109</strain>
    </source>
</reference>
<comment type="caution">
    <text evidence="4">The sequence shown here is derived from an EMBL/GenBank/DDBJ whole genome shotgun (WGS) entry which is preliminary data.</text>
</comment>
<dbReference type="InterPro" id="IPR011006">
    <property type="entry name" value="CheY-like_superfamily"/>
</dbReference>
<dbReference type="Proteomes" id="UP000681315">
    <property type="component" value="Unassembled WGS sequence"/>
</dbReference>
<dbReference type="SMART" id="SM00850">
    <property type="entry name" value="LytTR"/>
    <property type="match status" value="1"/>
</dbReference>